<comment type="caution">
    <text evidence="2">The sequence shown here is derived from an EMBL/GenBank/DDBJ whole genome shotgun (WGS) entry which is preliminary data.</text>
</comment>
<sequence>MFYHLLLASVAILDLATAQFSNASSIWVTEVPSFVRPYAIEHYSAQGYVVGQQIYRFPVTGPSSGYAFTLISTNAPGSSDLGVFPHQHQTHYENFFNLRGRFQLWTEKDGQEETRILIPGDYGAVPENTTHTFQILDPDTEMVGVIYPGGFETLFYALSNGNYTSSTSSPYDPSIEASPTPMPDGDFIKMLEGFDVYVQNYTPRADAVNGAAPSGSTWHNGINTPASNSTSPFFVAKDYGPQYLNNQTGSYKVIQPFVTPVQSAGNFTLSTITMARVSAGDVPESMFPGHAAFEVLDGQLKVLIGGETISLMQGDVVFIPGNTTYKYFSDVAYTKILHISQGAVGLDSKLIAGGEAWNSPVWPIS</sequence>
<dbReference type="CDD" id="cd20281">
    <property type="entry name" value="cupin_QDO_C"/>
    <property type="match status" value="1"/>
</dbReference>
<evidence type="ECO:0000256" key="1">
    <source>
        <dbReference type="SAM" id="SignalP"/>
    </source>
</evidence>
<reference evidence="2 3" key="1">
    <citation type="journal article" date="2024" name="Commun. Biol.">
        <title>Comparative genomic analysis of thermophilic fungi reveals convergent evolutionary adaptations and gene losses.</title>
        <authorList>
            <person name="Steindorff A.S."/>
            <person name="Aguilar-Pontes M.V."/>
            <person name="Robinson A.J."/>
            <person name="Andreopoulos B."/>
            <person name="LaButti K."/>
            <person name="Kuo A."/>
            <person name="Mondo S."/>
            <person name="Riley R."/>
            <person name="Otillar R."/>
            <person name="Haridas S."/>
            <person name="Lipzen A."/>
            <person name="Grimwood J."/>
            <person name="Schmutz J."/>
            <person name="Clum A."/>
            <person name="Reid I.D."/>
            <person name="Moisan M.C."/>
            <person name="Butler G."/>
            <person name="Nguyen T.T.M."/>
            <person name="Dewar K."/>
            <person name="Conant G."/>
            <person name="Drula E."/>
            <person name="Henrissat B."/>
            <person name="Hansel C."/>
            <person name="Singer S."/>
            <person name="Hutchinson M.I."/>
            <person name="de Vries R.P."/>
            <person name="Natvig D.O."/>
            <person name="Powell A.J."/>
            <person name="Tsang A."/>
            <person name="Grigoriev I.V."/>
        </authorList>
    </citation>
    <scope>NUCLEOTIDE SEQUENCE [LARGE SCALE GENOMIC DNA]</scope>
    <source>
        <strain evidence="2 3">CBS 494.80</strain>
    </source>
</reference>
<keyword evidence="1" id="KW-0732">Signal</keyword>
<dbReference type="Gene3D" id="2.60.120.10">
    <property type="entry name" value="Jelly Rolls"/>
    <property type="match status" value="2"/>
</dbReference>
<organism evidence="2 3">
    <name type="scientific">Oculimacula yallundae</name>
    <dbReference type="NCBI Taxonomy" id="86028"/>
    <lineage>
        <taxon>Eukaryota</taxon>
        <taxon>Fungi</taxon>
        <taxon>Dikarya</taxon>
        <taxon>Ascomycota</taxon>
        <taxon>Pezizomycotina</taxon>
        <taxon>Leotiomycetes</taxon>
        <taxon>Helotiales</taxon>
        <taxon>Ploettnerulaceae</taxon>
        <taxon>Oculimacula</taxon>
    </lineage>
</organism>
<dbReference type="PANTHER" id="PTHR43346:SF1">
    <property type="entry name" value="QUERCETIN 2,3-DIOXYGENASE-RELATED"/>
    <property type="match status" value="1"/>
</dbReference>
<dbReference type="CDD" id="cd02215">
    <property type="entry name" value="cupin_QDO_N_C"/>
    <property type="match status" value="1"/>
</dbReference>
<dbReference type="EMBL" id="JAZHXI010000017">
    <property type="protein sequence ID" value="KAL2062376.1"/>
    <property type="molecule type" value="Genomic_DNA"/>
</dbReference>
<protein>
    <recommendedName>
        <fullName evidence="4">Quercetin 2,3-dioxygenase</fullName>
    </recommendedName>
</protein>
<evidence type="ECO:0008006" key="4">
    <source>
        <dbReference type="Google" id="ProtNLM"/>
    </source>
</evidence>
<dbReference type="Proteomes" id="UP001595075">
    <property type="component" value="Unassembled WGS sequence"/>
</dbReference>
<dbReference type="InterPro" id="IPR014710">
    <property type="entry name" value="RmlC-like_jellyroll"/>
</dbReference>
<dbReference type="InterPro" id="IPR011051">
    <property type="entry name" value="RmlC_Cupin_sf"/>
</dbReference>
<evidence type="ECO:0000313" key="3">
    <source>
        <dbReference type="Proteomes" id="UP001595075"/>
    </source>
</evidence>
<dbReference type="InterPro" id="IPR052538">
    <property type="entry name" value="Flavonoid_dioxygenase-like"/>
</dbReference>
<feature type="chain" id="PRO_5045831542" description="Quercetin 2,3-dioxygenase" evidence="1">
    <location>
        <begin position="19"/>
        <end position="365"/>
    </location>
</feature>
<name>A0ABR4BYP9_9HELO</name>
<evidence type="ECO:0000313" key="2">
    <source>
        <dbReference type="EMBL" id="KAL2062376.1"/>
    </source>
</evidence>
<dbReference type="SUPFAM" id="SSF51182">
    <property type="entry name" value="RmlC-like cupins"/>
    <property type="match status" value="1"/>
</dbReference>
<dbReference type="PANTHER" id="PTHR43346">
    <property type="entry name" value="LIGAND BINDING DOMAIN PROTEIN, PUTATIVE (AFU_ORTHOLOGUE AFUA_6G14370)-RELATED"/>
    <property type="match status" value="1"/>
</dbReference>
<accession>A0ABR4BYP9</accession>
<proteinExistence type="predicted"/>
<keyword evidence="3" id="KW-1185">Reference proteome</keyword>
<feature type="signal peptide" evidence="1">
    <location>
        <begin position="1"/>
        <end position="18"/>
    </location>
</feature>
<gene>
    <name evidence="2" type="ORF">VTL71DRAFT_6642</name>
</gene>